<dbReference type="PANTHER" id="PTHR33154:SF18">
    <property type="entry name" value="ARSENICAL RESISTANCE OPERON REPRESSOR"/>
    <property type="match status" value="1"/>
</dbReference>
<dbReference type="RefSeq" id="WP_353070520.1">
    <property type="nucleotide sequence ID" value="NZ_CP132933.1"/>
</dbReference>
<dbReference type="Pfam" id="PF01022">
    <property type="entry name" value="HTH_5"/>
    <property type="match status" value="1"/>
</dbReference>
<gene>
    <name evidence="5" type="ORF">RBB75_20735</name>
</gene>
<dbReference type="PROSITE" id="PS50987">
    <property type="entry name" value="HTH_ARSR_2"/>
    <property type="match status" value="1"/>
</dbReference>
<protein>
    <submittedName>
        <fullName evidence="5">Metalloregulator ArsR/SmtB family transcription factor</fullName>
    </submittedName>
</protein>
<dbReference type="PRINTS" id="PR00778">
    <property type="entry name" value="HTHARSR"/>
</dbReference>
<dbReference type="InterPro" id="IPR051081">
    <property type="entry name" value="HTH_MetalResp_TranReg"/>
</dbReference>
<geneLocation type="plasmid" evidence="5">
    <name>unnamed1</name>
</geneLocation>
<dbReference type="InterPro" id="IPR036390">
    <property type="entry name" value="WH_DNA-bd_sf"/>
</dbReference>
<evidence type="ECO:0000313" key="5">
    <source>
        <dbReference type="EMBL" id="XCB28862.1"/>
    </source>
</evidence>
<reference evidence="5" key="2">
    <citation type="journal article" date="2024" name="Environ. Microbiol.">
        <title>Genome analysis and description of Tunturibacter gen. nov. expands the diversity of Terriglobia in tundra soils.</title>
        <authorList>
            <person name="Messyasz A."/>
            <person name="Mannisto M.K."/>
            <person name="Kerkhof L.J."/>
            <person name="Haggblom M.M."/>
        </authorList>
    </citation>
    <scope>NUCLEOTIDE SEQUENCE</scope>
    <source>
        <strain evidence="5">M8UP23</strain>
    </source>
</reference>
<dbReference type="CDD" id="cd00090">
    <property type="entry name" value="HTH_ARSR"/>
    <property type="match status" value="1"/>
</dbReference>
<sequence>MDNPASYFKGLADENRLRILNLLFQGELCGCDVQHVLGASQSNVSRHLSYLKNAGLVTDRRVANRVYYRLVGNEDPGMDGLFKFLESIFGDNPLLEKDRKKLVSAIKNGACSVSESKAKTGSAKSKVKAQSAH</sequence>
<evidence type="ECO:0000256" key="3">
    <source>
        <dbReference type="ARBA" id="ARBA00023163"/>
    </source>
</evidence>
<accession>A0AAU7ZIM1</accession>
<dbReference type="GO" id="GO:0003700">
    <property type="term" value="F:DNA-binding transcription factor activity"/>
    <property type="evidence" value="ECO:0007669"/>
    <property type="project" value="InterPro"/>
</dbReference>
<dbReference type="KEGG" id="temp:RBB75_20735"/>
<dbReference type="PANTHER" id="PTHR33154">
    <property type="entry name" value="TRANSCRIPTIONAL REGULATOR, ARSR FAMILY"/>
    <property type="match status" value="1"/>
</dbReference>
<dbReference type="SMART" id="SM00418">
    <property type="entry name" value="HTH_ARSR"/>
    <property type="match status" value="1"/>
</dbReference>
<dbReference type="EMBL" id="CP132933">
    <property type="protein sequence ID" value="XCB28862.1"/>
    <property type="molecule type" value="Genomic_DNA"/>
</dbReference>
<evidence type="ECO:0000256" key="2">
    <source>
        <dbReference type="ARBA" id="ARBA00023125"/>
    </source>
</evidence>
<reference evidence="5" key="1">
    <citation type="submission" date="2023-08" db="EMBL/GenBank/DDBJ databases">
        <authorList>
            <person name="Messyasz A."/>
            <person name="Mannisto M.K."/>
            <person name="Kerkhof L.J."/>
            <person name="Haggblom M."/>
        </authorList>
    </citation>
    <scope>NUCLEOTIDE SEQUENCE</scope>
    <source>
        <strain evidence="5">M8UP23</strain>
        <plasmid evidence="5">unnamed1</plasmid>
    </source>
</reference>
<organism evidence="5">
    <name type="scientific">Tunturiibacter empetritectus</name>
    <dbReference type="NCBI Taxonomy" id="3069691"/>
    <lineage>
        <taxon>Bacteria</taxon>
        <taxon>Pseudomonadati</taxon>
        <taxon>Acidobacteriota</taxon>
        <taxon>Terriglobia</taxon>
        <taxon>Terriglobales</taxon>
        <taxon>Acidobacteriaceae</taxon>
        <taxon>Tunturiibacter</taxon>
    </lineage>
</organism>
<keyword evidence="3" id="KW-0804">Transcription</keyword>
<dbReference type="NCBIfam" id="NF033788">
    <property type="entry name" value="HTH_metalloreg"/>
    <property type="match status" value="1"/>
</dbReference>
<dbReference type="InterPro" id="IPR018334">
    <property type="entry name" value="ArsR_HTH"/>
</dbReference>
<dbReference type="Gene3D" id="1.10.10.10">
    <property type="entry name" value="Winged helix-like DNA-binding domain superfamily/Winged helix DNA-binding domain"/>
    <property type="match status" value="1"/>
</dbReference>
<keyword evidence="1" id="KW-0805">Transcription regulation</keyword>
<proteinExistence type="predicted"/>
<dbReference type="InterPro" id="IPR036388">
    <property type="entry name" value="WH-like_DNA-bd_sf"/>
</dbReference>
<dbReference type="SUPFAM" id="SSF46785">
    <property type="entry name" value="Winged helix' DNA-binding domain"/>
    <property type="match status" value="1"/>
</dbReference>
<dbReference type="PROSITE" id="PS00846">
    <property type="entry name" value="HTH_ARSR_1"/>
    <property type="match status" value="1"/>
</dbReference>
<evidence type="ECO:0000259" key="4">
    <source>
        <dbReference type="PROSITE" id="PS50987"/>
    </source>
</evidence>
<name>A0AAU7ZIM1_9BACT</name>
<dbReference type="InterPro" id="IPR011991">
    <property type="entry name" value="ArsR-like_HTH"/>
</dbReference>
<keyword evidence="5" id="KW-0614">Plasmid</keyword>
<feature type="domain" description="HTH arsR-type" evidence="4">
    <location>
        <begin position="1"/>
        <end position="96"/>
    </location>
</feature>
<dbReference type="InterPro" id="IPR001845">
    <property type="entry name" value="HTH_ArsR_DNA-bd_dom"/>
</dbReference>
<keyword evidence="2" id="KW-0238">DNA-binding</keyword>
<dbReference type="GO" id="GO:0003677">
    <property type="term" value="F:DNA binding"/>
    <property type="evidence" value="ECO:0007669"/>
    <property type="project" value="UniProtKB-KW"/>
</dbReference>
<evidence type="ECO:0000256" key="1">
    <source>
        <dbReference type="ARBA" id="ARBA00023015"/>
    </source>
</evidence>
<dbReference type="AlphaFoldDB" id="A0AAU7ZIM1"/>